<dbReference type="EMBL" id="AP018449">
    <property type="protein sequence ID" value="BBB89388.1"/>
    <property type="molecule type" value="Genomic_DNA"/>
</dbReference>
<evidence type="ECO:0000256" key="4">
    <source>
        <dbReference type="ARBA" id="ARBA00023027"/>
    </source>
</evidence>
<evidence type="ECO:0000259" key="9">
    <source>
        <dbReference type="SMART" id="SM00881"/>
    </source>
</evidence>
<evidence type="ECO:0000256" key="5">
    <source>
        <dbReference type="ARBA" id="ARBA00023125"/>
    </source>
</evidence>
<dbReference type="SUPFAM" id="SSF51735">
    <property type="entry name" value="NAD(P)-binding Rossmann-fold domains"/>
    <property type="match status" value="1"/>
</dbReference>
<comment type="subcellular location">
    <subcellularLocation>
        <location evidence="7">Cytoplasm</location>
    </subcellularLocation>
</comment>
<dbReference type="GO" id="GO:0005737">
    <property type="term" value="C:cytoplasm"/>
    <property type="evidence" value="ECO:0007669"/>
    <property type="project" value="UniProtKB-SubCell"/>
</dbReference>
<accession>A0A348AE90</accession>
<dbReference type="InterPro" id="IPR036388">
    <property type="entry name" value="WH-like_DNA-bd_sf"/>
</dbReference>
<dbReference type="HAMAP" id="MF_01131">
    <property type="entry name" value="Rex"/>
    <property type="match status" value="1"/>
</dbReference>
<comment type="subunit">
    <text evidence="7">Homodimer.</text>
</comment>
<dbReference type="RefSeq" id="WP_126305538.1">
    <property type="nucleotide sequence ID" value="NZ_AP018449.1"/>
</dbReference>
<feature type="compositionally biased region" description="Basic and acidic residues" evidence="8">
    <location>
        <begin position="221"/>
        <end position="230"/>
    </location>
</feature>
<dbReference type="InterPro" id="IPR003781">
    <property type="entry name" value="CoA-bd"/>
</dbReference>
<dbReference type="InterPro" id="IPR036291">
    <property type="entry name" value="NAD(P)-bd_dom_sf"/>
</dbReference>
<dbReference type="AlphaFoldDB" id="A0A348AE90"/>
<dbReference type="PANTHER" id="PTHR35786">
    <property type="entry name" value="REDOX-SENSING TRANSCRIPTIONAL REPRESSOR REX"/>
    <property type="match status" value="1"/>
</dbReference>
<protein>
    <recommendedName>
        <fullName evidence="7">Redox-sensing transcriptional repressor Rex</fullName>
    </recommendedName>
</protein>
<dbReference type="Gene3D" id="1.10.10.10">
    <property type="entry name" value="Winged helix-like DNA-binding domain superfamily/Winged helix DNA-binding domain"/>
    <property type="match status" value="1"/>
</dbReference>
<evidence type="ECO:0000256" key="6">
    <source>
        <dbReference type="ARBA" id="ARBA00023163"/>
    </source>
</evidence>
<dbReference type="OrthoDB" id="9784760at2"/>
<evidence type="ECO:0000256" key="2">
    <source>
        <dbReference type="ARBA" id="ARBA00022491"/>
    </source>
</evidence>
<evidence type="ECO:0000256" key="1">
    <source>
        <dbReference type="ARBA" id="ARBA00022490"/>
    </source>
</evidence>
<dbReference type="InterPro" id="IPR009718">
    <property type="entry name" value="Rex_DNA-bd_C_dom"/>
</dbReference>
<comment type="similarity">
    <text evidence="7">Belongs to the transcriptional regulatory Rex family.</text>
</comment>
<dbReference type="InterPro" id="IPR036390">
    <property type="entry name" value="WH_DNA-bd_sf"/>
</dbReference>
<keyword evidence="1 7" id="KW-0963">Cytoplasm</keyword>
<keyword evidence="4 7" id="KW-0520">NAD</keyword>
<dbReference type="NCBIfam" id="NF003995">
    <property type="entry name" value="PRK05472.2-4"/>
    <property type="match status" value="1"/>
</dbReference>
<evidence type="ECO:0000313" key="11">
    <source>
        <dbReference type="Proteomes" id="UP000276437"/>
    </source>
</evidence>
<dbReference type="Proteomes" id="UP000276437">
    <property type="component" value="Chromosome"/>
</dbReference>
<evidence type="ECO:0000256" key="8">
    <source>
        <dbReference type="SAM" id="MobiDB-lite"/>
    </source>
</evidence>
<reference evidence="10 11" key="1">
    <citation type="journal article" date="2018" name="Int. J. Syst. Evol. Microbiol.">
        <title>Methylomusa anaerophila gen. nov., sp. nov., an anaerobic methanol-utilizing bacterium isolated from a microbial fuel cell.</title>
        <authorList>
            <person name="Amano N."/>
            <person name="Yamamuro A."/>
            <person name="Miyahara M."/>
            <person name="Kouzuma A."/>
            <person name="Abe T."/>
            <person name="Watanabe K."/>
        </authorList>
    </citation>
    <scope>NUCLEOTIDE SEQUENCE [LARGE SCALE GENOMIC DNA]</scope>
    <source>
        <strain evidence="10 11">MMFC1</strain>
    </source>
</reference>
<keyword evidence="6 7" id="KW-0804">Transcription</keyword>
<dbReference type="Pfam" id="PF06971">
    <property type="entry name" value="Put_DNA-bind_N"/>
    <property type="match status" value="1"/>
</dbReference>
<dbReference type="NCBIfam" id="NF003994">
    <property type="entry name" value="PRK05472.2-3"/>
    <property type="match status" value="1"/>
</dbReference>
<organism evidence="10 11">
    <name type="scientific">Methylomusa anaerophila</name>
    <dbReference type="NCBI Taxonomy" id="1930071"/>
    <lineage>
        <taxon>Bacteria</taxon>
        <taxon>Bacillati</taxon>
        <taxon>Bacillota</taxon>
        <taxon>Negativicutes</taxon>
        <taxon>Selenomonadales</taxon>
        <taxon>Sporomusaceae</taxon>
        <taxon>Methylomusa</taxon>
    </lineage>
</organism>
<evidence type="ECO:0000256" key="3">
    <source>
        <dbReference type="ARBA" id="ARBA00023015"/>
    </source>
</evidence>
<dbReference type="Gene3D" id="3.40.50.720">
    <property type="entry name" value="NAD(P)-binding Rossmann-like Domain"/>
    <property type="match status" value="1"/>
</dbReference>
<dbReference type="KEGG" id="mana:MAMMFC1_00021"/>
<feature type="region of interest" description="Disordered" evidence="8">
    <location>
        <begin position="211"/>
        <end position="230"/>
    </location>
</feature>
<evidence type="ECO:0000256" key="7">
    <source>
        <dbReference type="HAMAP-Rule" id="MF_01131"/>
    </source>
</evidence>
<comment type="caution">
    <text evidence="7">Lacks conserved residue(s) required for the propagation of feature annotation.</text>
</comment>
<proteinExistence type="inferred from homology"/>
<keyword evidence="2 7" id="KW-0678">Repressor</keyword>
<dbReference type="GO" id="GO:0051775">
    <property type="term" value="P:response to redox state"/>
    <property type="evidence" value="ECO:0007669"/>
    <property type="project" value="InterPro"/>
</dbReference>
<dbReference type="GO" id="GO:0045892">
    <property type="term" value="P:negative regulation of DNA-templated transcription"/>
    <property type="evidence" value="ECO:0007669"/>
    <property type="project" value="InterPro"/>
</dbReference>
<keyword evidence="11" id="KW-1185">Reference proteome</keyword>
<dbReference type="PANTHER" id="PTHR35786:SF1">
    <property type="entry name" value="REDOX-SENSING TRANSCRIPTIONAL REPRESSOR REX 1"/>
    <property type="match status" value="1"/>
</dbReference>
<gene>
    <name evidence="10" type="primary">rex_1</name>
    <name evidence="7" type="synonym">rex</name>
    <name evidence="10" type="ORF">MAMMFC1_00021</name>
</gene>
<feature type="domain" description="CoA-binding" evidence="9">
    <location>
        <begin position="80"/>
        <end position="183"/>
    </location>
</feature>
<dbReference type="SUPFAM" id="SSF46785">
    <property type="entry name" value="Winged helix' DNA-binding domain"/>
    <property type="match status" value="1"/>
</dbReference>
<feature type="DNA-binding region" description="H-T-H motif" evidence="7">
    <location>
        <begin position="17"/>
        <end position="56"/>
    </location>
</feature>
<keyword evidence="5 7" id="KW-0238">DNA-binding</keyword>
<evidence type="ECO:0000313" key="10">
    <source>
        <dbReference type="EMBL" id="BBB89388.1"/>
    </source>
</evidence>
<dbReference type="GO" id="GO:0003700">
    <property type="term" value="F:DNA-binding transcription factor activity"/>
    <property type="evidence" value="ECO:0007669"/>
    <property type="project" value="UniProtKB-UniRule"/>
</dbReference>
<dbReference type="SMART" id="SM00881">
    <property type="entry name" value="CoA_binding"/>
    <property type="match status" value="1"/>
</dbReference>
<dbReference type="InterPro" id="IPR022876">
    <property type="entry name" value="Tscrpt_rep_Rex"/>
</dbReference>
<dbReference type="GO" id="GO:0003677">
    <property type="term" value="F:DNA binding"/>
    <property type="evidence" value="ECO:0007669"/>
    <property type="project" value="UniProtKB-UniRule"/>
</dbReference>
<keyword evidence="3 7" id="KW-0805">Transcription regulation</keyword>
<sequence length="230" mass="25426">MKARSGISKLTINRMVIYYNTLKNMLEEGVEIFISTELGRRTGIGPSLIRRDLCNFGDFGTRGMGYRVESLMEWIGAILGYDAIWNIAVVGEGLPSLVLSHYYNFLPPGFQIKAAFDLDDRYHNLVLPDLGLAIEGLEKLNTTIRKKKITIGLVVTGPQDAQPVTNRLIEAGISGIANFSPVPVMVPDNIALTQINLSTYLSQLSYDLSDLSPEGSPQRMDGNERRYALG</sequence>
<name>A0A348AE90_9FIRM</name>
<dbReference type="Pfam" id="PF02629">
    <property type="entry name" value="CoA_binding"/>
    <property type="match status" value="1"/>
</dbReference>
<comment type="function">
    <text evidence="7">Modulates transcription in response to changes in cellular NADH/NAD(+) redox state.</text>
</comment>